<name>A0A4U5MGI1_STECR</name>
<evidence type="ECO:0000259" key="9">
    <source>
        <dbReference type="PROSITE" id="PS50011"/>
    </source>
</evidence>
<dbReference type="EC" id="2.7.11.1" evidence="1"/>
<dbReference type="GO" id="GO:0015630">
    <property type="term" value="C:microtubule cytoskeleton"/>
    <property type="evidence" value="ECO:0007669"/>
    <property type="project" value="UniProtKB-ARBA"/>
</dbReference>
<dbReference type="PANTHER" id="PTHR11909">
    <property type="entry name" value="CASEIN KINASE-RELATED"/>
    <property type="match status" value="1"/>
</dbReference>
<evidence type="ECO:0000256" key="6">
    <source>
        <dbReference type="ARBA" id="ARBA00022840"/>
    </source>
</evidence>
<gene>
    <name evidence="10" type="ORF">L596_024352</name>
</gene>
<evidence type="ECO:0000256" key="7">
    <source>
        <dbReference type="ARBA" id="ARBA00061588"/>
    </source>
</evidence>
<dbReference type="FunFam" id="3.30.200.20:FF:000358">
    <property type="entry name" value="Tau tubulin kinase 2b"/>
    <property type="match status" value="1"/>
</dbReference>
<keyword evidence="5" id="KW-0418">Kinase</keyword>
<keyword evidence="6" id="KW-0067">ATP-binding</keyword>
<evidence type="ECO:0000313" key="11">
    <source>
        <dbReference type="Proteomes" id="UP000298663"/>
    </source>
</evidence>
<dbReference type="Gene3D" id="1.10.510.10">
    <property type="entry name" value="Transferase(Phosphotransferase) domain 1"/>
    <property type="match status" value="1"/>
</dbReference>
<dbReference type="STRING" id="34508.A0A4U5MGI1"/>
<comment type="similarity">
    <text evidence="7">Belongs to the protein kinase superfamily. CK1 Ser/Thr protein kinase family.</text>
</comment>
<evidence type="ECO:0000256" key="3">
    <source>
        <dbReference type="ARBA" id="ARBA00022679"/>
    </source>
</evidence>
<dbReference type="GO" id="GO:0004674">
    <property type="term" value="F:protein serine/threonine kinase activity"/>
    <property type="evidence" value="ECO:0007669"/>
    <property type="project" value="UniProtKB-KW"/>
</dbReference>
<evidence type="ECO:0000313" key="10">
    <source>
        <dbReference type="EMBL" id="TKR68361.1"/>
    </source>
</evidence>
<evidence type="ECO:0000256" key="2">
    <source>
        <dbReference type="ARBA" id="ARBA00022527"/>
    </source>
</evidence>
<evidence type="ECO:0000256" key="8">
    <source>
        <dbReference type="SAM" id="MobiDB-lite"/>
    </source>
</evidence>
<dbReference type="PROSITE" id="PS00108">
    <property type="entry name" value="PROTEIN_KINASE_ST"/>
    <property type="match status" value="1"/>
</dbReference>
<evidence type="ECO:0000256" key="1">
    <source>
        <dbReference type="ARBA" id="ARBA00012513"/>
    </source>
</evidence>
<reference evidence="10 11" key="2">
    <citation type="journal article" date="2019" name="G3 (Bethesda)">
        <title>Hybrid Assembly of the Genome of the Entomopathogenic Nematode Steinernema carpocapsae Identifies the X-Chromosome.</title>
        <authorList>
            <person name="Serra L."/>
            <person name="Macchietto M."/>
            <person name="Macias-Munoz A."/>
            <person name="McGill C.J."/>
            <person name="Rodriguez I.M."/>
            <person name="Rodriguez B."/>
            <person name="Murad R."/>
            <person name="Mortazavi A."/>
        </authorList>
    </citation>
    <scope>NUCLEOTIDE SEQUENCE [LARGE SCALE GENOMIC DNA]</scope>
    <source>
        <strain evidence="10 11">ALL</strain>
    </source>
</reference>
<dbReference type="InterPro" id="IPR008271">
    <property type="entry name" value="Ser/Thr_kinase_AS"/>
</dbReference>
<dbReference type="SUPFAM" id="SSF56112">
    <property type="entry name" value="Protein kinase-like (PK-like)"/>
    <property type="match status" value="1"/>
</dbReference>
<comment type="caution">
    <text evidence="10">The sequence shown here is derived from an EMBL/GenBank/DDBJ whole genome shotgun (WGS) entry which is preliminary data.</text>
</comment>
<feature type="compositionally biased region" description="Basic and acidic residues" evidence="8">
    <location>
        <begin position="327"/>
        <end position="350"/>
    </location>
</feature>
<dbReference type="OrthoDB" id="5979581at2759"/>
<keyword evidence="11" id="KW-1185">Reference proteome</keyword>
<accession>A0A4U5MGI1</accession>
<reference evidence="10 11" key="1">
    <citation type="journal article" date="2015" name="Genome Biol.">
        <title>Comparative genomics of Steinernema reveals deeply conserved gene regulatory networks.</title>
        <authorList>
            <person name="Dillman A.R."/>
            <person name="Macchietto M."/>
            <person name="Porter C.F."/>
            <person name="Rogers A."/>
            <person name="Williams B."/>
            <person name="Antoshechkin I."/>
            <person name="Lee M.M."/>
            <person name="Goodwin Z."/>
            <person name="Lu X."/>
            <person name="Lewis E.E."/>
            <person name="Goodrich-Blair H."/>
            <person name="Stock S.P."/>
            <person name="Adams B.J."/>
            <person name="Sternberg P.W."/>
            <person name="Mortazavi A."/>
        </authorList>
    </citation>
    <scope>NUCLEOTIDE SEQUENCE [LARGE SCALE GENOMIC DNA]</scope>
    <source>
        <strain evidence="10 11">ALL</strain>
    </source>
</reference>
<dbReference type="GO" id="GO:0005524">
    <property type="term" value="F:ATP binding"/>
    <property type="evidence" value="ECO:0007669"/>
    <property type="project" value="UniProtKB-KW"/>
</dbReference>
<dbReference type="InterPro" id="IPR050235">
    <property type="entry name" value="CK1_Ser-Thr_kinase"/>
</dbReference>
<dbReference type="Pfam" id="PF00069">
    <property type="entry name" value="Pkinase"/>
    <property type="match status" value="1"/>
</dbReference>
<organism evidence="10 11">
    <name type="scientific">Steinernema carpocapsae</name>
    <name type="common">Entomopathogenic nematode</name>
    <dbReference type="NCBI Taxonomy" id="34508"/>
    <lineage>
        <taxon>Eukaryota</taxon>
        <taxon>Metazoa</taxon>
        <taxon>Ecdysozoa</taxon>
        <taxon>Nematoda</taxon>
        <taxon>Chromadorea</taxon>
        <taxon>Rhabditida</taxon>
        <taxon>Tylenchina</taxon>
        <taxon>Panagrolaimomorpha</taxon>
        <taxon>Strongyloidoidea</taxon>
        <taxon>Steinernematidae</taxon>
        <taxon>Steinernema</taxon>
    </lineage>
</organism>
<dbReference type="PROSITE" id="PS50011">
    <property type="entry name" value="PROTEIN_KINASE_DOM"/>
    <property type="match status" value="1"/>
</dbReference>
<dbReference type="FunFam" id="1.10.510.10:FF:001002">
    <property type="entry name" value="Protein CBG10779"/>
    <property type="match status" value="1"/>
</dbReference>
<evidence type="ECO:0000256" key="5">
    <source>
        <dbReference type="ARBA" id="ARBA00022777"/>
    </source>
</evidence>
<dbReference type="Proteomes" id="UP000298663">
    <property type="component" value="Unassembled WGS sequence"/>
</dbReference>
<feature type="region of interest" description="Disordered" evidence="8">
    <location>
        <begin position="326"/>
        <end position="350"/>
    </location>
</feature>
<keyword evidence="3" id="KW-0808">Transferase</keyword>
<dbReference type="InterPro" id="IPR011009">
    <property type="entry name" value="Kinase-like_dom_sf"/>
</dbReference>
<sequence>MSDSDLVEFKIGKVVCGRWKISEKLGAGGCGAVYEAIDVKKKGYTAALKVETNNSDDGGVLKLEADVLKKLASRPNVVRLLHSGKRGKYSFIVMTLCGPDLMFLRRIKGQNKNKREEDKFSETTILRVGVHALYAIKQLHEIGFSHRDVKPGNMVIGQHGRDSRTIFMIDYGMVRSFVLTDDKSGKKSFRKPRKKVLLRGTLRYCSTNVHKRFEQGRVDDLWSLLYMLVELYVGLPWSGVKEEEQLLEMKEGITDDKLFERCPGEFKVIAAHLRGLQYDDRPNYKFVYDQFAKGVKRIKACFSDPYDWEDERDLRDFQGTALSLSEGEDRKKTLGAARMEDVPNREPETI</sequence>
<keyword evidence="2" id="KW-0723">Serine/threonine-protein kinase</keyword>
<dbReference type="EMBL" id="AZBU02000008">
    <property type="protein sequence ID" value="TKR68361.1"/>
    <property type="molecule type" value="Genomic_DNA"/>
</dbReference>
<proteinExistence type="inferred from homology"/>
<feature type="domain" description="Protein kinase" evidence="9">
    <location>
        <begin position="19"/>
        <end position="292"/>
    </location>
</feature>
<protein>
    <recommendedName>
        <fullName evidence="1">non-specific serine/threonine protein kinase</fullName>
        <ecNumber evidence="1">2.7.11.1</ecNumber>
    </recommendedName>
</protein>
<dbReference type="AlphaFoldDB" id="A0A4U5MGI1"/>
<evidence type="ECO:0000256" key="4">
    <source>
        <dbReference type="ARBA" id="ARBA00022741"/>
    </source>
</evidence>
<dbReference type="InterPro" id="IPR000719">
    <property type="entry name" value="Prot_kinase_dom"/>
</dbReference>
<keyword evidence="4" id="KW-0547">Nucleotide-binding</keyword>
<dbReference type="SMART" id="SM00220">
    <property type="entry name" value="S_TKc"/>
    <property type="match status" value="1"/>
</dbReference>